<sequence length="212" mass="22527">MRNVAALAYVFTGFLAFSAGPGLGATVTFTPPNVNEHQEDDVLDDDLDVTADMGPGNSEDLAGGDTGTWDYVYKRPYKVLSDDKADLELVLSLLPGLGAGGTIESLTFYLTSSDGEIKGTRITAGPTNFIGTTATISFFGDDVLGNLQGKTITDFHLEFKLGSGFMRWHDASVLIEADDIEPVPLPPALLSLMVPILVLGGLARRKARHHGG</sequence>
<organism evidence="2 3">
    <name type="scientific">Paracoccus subflavus</name>
    <dbReference type="NCBI Taxonomy" id="2528244"/>
    <lineage>
        <taxon>Bacteria</taxon>
        <taxon>Pseudomonadati</taxon>
        <taxon>Pseudomonadota</taxon>
        <taxon>Alphaproteobacteria</taxon>
        <taxon>Rhodobacterales</taxon>
        <taxon>Paracoccaceae</taxon>
        <taxon>Paracoccus</taxon>
    </lineage>
</organism>
<name>A0A4Q9G4H4_9RHOB</name>
<reference evidence="2 3" key="1">
    <citation type="submission" date="2019-02" db="EMBL/GenBank/DDBJ databases">
        <title>Paracoccus subflavus sp. nov., isolated from marine sediment of the Pacific Ocean.</title>
        <authorList>
            <person name="Zhang G."/>
        </authorList>
    </citation>
    <scope>NUCLEOTIDE SEQUENCE [LARGE SCALE GENOMIC DNA]</scope>
    <source>
        <strain evidence="2 3">GY0581</strain>
    </source>
</reference>
<gene>
    <name evidence="2" type="ORF">EYE42_06770</name>
</gene>
<dbReference type="EMBL" id="SISK01000004">
    <property type="protein sequence ID" value="TBN41080.1"/>
    <property type="molecule type" value="Genomic_DNA"/>
</dbReference>
<protein>
    <recommendedName>
        <fullName evidence="4">VPLPA-CTERM sorting domain-containing protein</fullName>
    </recommendedName>
</protein>
<proteinExistence type="predicted"/>
<dbReference type="RefSeq" id="WP_130990561.1">
    <property type="nucleotide sequence ID" value="NZ_SISK01000004.1"/>
</dbReference>
<keyword evidence="3" id="KW-1185">Reference proteome</keyword>
<feature type="signal peptide" evidence="1">
    <location>
        <begin position="1"/>
        <end position="24"/>
    </location>
</feature>
<evidence type="ECO:0000313" key="2">
    <source>
        <dbReference type="EMBL" id="TBN41080.1"/>
    </source>
</evidence>
<evidence type="ECO:0008006" key="4">
    <source>
        <dbReference type="Google" id="ProtNLM"/>
    </source>
</evidence>
<evidence type="ECO:0000256" key="1">
    <source>
        <dbReference type="SAM" id="SignalP"/>
    </source>
</evidence>
<feature type="chain" id="PRO_5020413398" description="VPLPA-CTERM sorting domain-containing protein" evidence="1">
    <location>
        <begin position="25"/>
        <end position="212"/>
    </location>
</feature>
<evidence type="ECO:0000313" key="3">
    <source>
        <dbReference type="Proteomes" id="UP000293520"/>
    </source>
</evidence>
<comment type="caution">
    <text evidence="2">The sequence shown here is derived from an EMBL/GenBank/DDBJ whole genome shotgun (WGS) entry which is preliminary data.</text>
</comment>
<accession>A0A4Q9G4H4</accession>
<dbReference type="AlphaFoldDB" id="A0A4Q9G4H4"/>
<dbReference type="Proteomes" id="UP000293520">
    <property type="component" value="Unassembled WGS sequence"/>
</dbReference>
<keyword evidence="1" id="KW-0732">Signal</keyword>